<evidence type="ECO:0000256" key="2">
    <source>
        <dbReference type="ARBA" id="ARBA00022629"/>
    </source>
</evidence>
<evidence type="ECO:0000259" key="6">
    <source>
        <dbReference type="Pfam" id="PF00370"/>
    </source>
</evidence>
<dbReference type="InterPro" id="IPR043129">
    <property type="entry name" value="ATPase_NBD"/>
</dbReference>
<comment type="caution">
    <text evidence="8">The sequence shown here is derived from an EMBL/GenBank/DDBJ whole genome shotgun (WGS) entry which is preliminary data.</text>
</comment>
<dbReference type="PANTHER" id="PTHR43095:SF5">
    <property type="entry name" value="XYLULOSE KINASE"/>
    <property type="match status" value="1"/>
</dbReference>
<dbReference type="InterPro" id="IPR018483">
    <property type="entry name" value="Carb_kinase_FGGY_CS"/>
</dbReference>
<dbReference type="PANTHER" id="PTHR43095">
    <property type="entry name" value="SUGAR KINASE"/>
    <property type="match status" value="1"/>
</dbReference>
<keyword evidence="4 5" id="KW-0418">Kinase</keyword>
<dbReference type="PROSITE" id="PS00445">
    <property type="entry name" value="FGGY_KINASES_2"/>
    <property type="match status" value="1"/>
</dbReference>
<dbReference type="RefSeq" id="WP_192752293.1">
    <property type="nucleotide sequence ID" value="NZ_BAABJL010000097.1"/>
</dbReference>
<dbReference type="InterPro" id="IPR018485">
    <property type="entry name" value="FGGY_C"/>
</dbReference>
<evidence type="ECO:0000313" key="9">
    <source>
        <dbReference type="Proteomes" id="UP000638648"/>
    </source>
</evidence>
<dbReference type="AlphaFoldDB" id="A0A927MYG4"/>
<dbReference type="SUPFAM" id="SSF53067">
    <property type="entry name" value="Actin-like ATPase domain"/>
    <property type="match status" value="2"/>
</dbReference>
<protein>
    <submittedName>
        <fullName evidence="8">Xylulokinase</fullName>
        <ecNumber evidence="8">2.7.1.17</ecNumber>
    </submittedName>
</protein>
<keyword evidence="2" id="KW-0859">Xylose metabolism</keyword>
<dbReference type="Pfam" id="PF02782">
    <property type="entry name" value="FGGY_C"/>
    <property type="match status" value="1"/>
</dbReference>
<dbReference type="Gene3D" id="3.30.420.40">
    <property type="match status" value="2"/>
</dbReference>
<dbReference type="PIRSF" id="PIRSF000538">
    <property type="entry name" value="GlpK"/>
    <property type="match status" value="1"/>
</dbReference>
<accession>A0A927MYG4</accession>
<keyword evidence="9" id="KW-1185">Reference proteome</keyword>
<keyword evidence="2" id="KW-0119">Carbohydrate metabolism</keyword>
<evidence type="ECO:0000256" key="4">
    <source>
        <dbReference type="ARBA" id="ARBA00022777"/>
    </source>
</evidence>
<evidence type="ECO:0000256" key="5">
    <source>
        <dbReference type="RuleBase" id="RU003733"/>
    </source>
</evidence>
<feature type="domain" description="Carbohydrate kinase FGGY N-terminal" evidence="6">
    <location>
        <begin position="8"/>
        <end position="247"/>
    </location>
</feature>
<evidence type="ECO:0000313" key="8">
    <source>
        <dbReference type="EMBL" id="MBE1608527.1"/>
    </source>
</evidence>
<dbReference type="InterPro" id="IPR050406">
    <property type="entry name" value="FGGY_Carb_Kinase"/>
</dbReference>
<dbReference type="Proteomes" id="UP000638648">
    <property type="component" value="Unassembled WGS sequence"/>
</dbReference>
<reference evidence="8" key="1">
    <citation type="submission" date="2020-10" db="EMBL/GenBank/DDBJ databases">
        <title>Sequencing the genomes of 1000 actinobacteria strains.</title>
        <authorList>
            <person name="Klenk H.-P."/>
        </authorList>
    </citation>
    <scope>NUCLEOTIDE SEQUENCE</scope>
    <source>
        <strain evidence="8">DSM 45354</strain>
    </source>
</reference>
<organism evidence="8 9">
    <name type="scientific">Actinopolymorpha pittospori</name>
    <dbReference type="NCBI Taxonomy" id="648752"/>
    <lineage>
        <taxon>Bacteria</taxon>
        <taxon>Bacillati</taxon>
        <taxon>Actinomycetota</taxon>
        <taxon>Actinomycetes</taxon>
        <taxon>Propionibacteriales</taxon>
        <taxon>Actinopolymorphaceae</taxon>
        <taxon>Actinopolymorpha</taxon>
    </lineage>
</organism>
<keyword evidence="3 5" id="KW-0808">Transferase</keyword>
<sequence>MAFADGLLLAVDQGTTLTKTVVFDVDGGIVGSAVRETAVSFSGPARADCDAEHLWQRAAECIRLALGQLRPERIQAVGLCGFMHTLIPVDGAGNPLYRPMLWPDQRCAQQVSELADQEEAIRLITGKKLTTLSSLPRLLWLRRHAPHVLAEARAFLLPKDFLRVRLTGELATDPRDAQGTGLVERSTGAWSARLLDLAGISSERMPPIRRPDEVAGVVTPAASAATGLAVGTPVVVGTGDWPATLIGSGCFLPERTCFYLGSAGILGSYASADDLDTLGTTHYFGSVTSTGTALRWIRELLYQASDPLPSYDEMFAETQRSDPGARGLMFLPHLMGERGGVMRPHARGTLYGLTLAHQRADVVRSVLEGTAIWLHMVSEAYTSQQIGDLMVFGGGARSPLWRQICGAVFGRPLLLPRVTEGAALGVAMLAAVSQGIASGYLDLARRWGNVAQVEVPDPRLVETYACIDARYRRLEATIATLEEAGTGESFPPLPQAG</sequence>
<dbReference type="InterPro" id="IPR018484">
    <property type="entry name" value="FGGY_N"/>
</dbReference>
<feature type="domain" description="Carbohydrate kinase FGGY C-terminal" evidence="7">
    <location>
        <begin position="263"/>
        <end position="433"/>
    </location>
</feature>
<dbReference type="GO" id="GO:0042732">
    <property type="term" value="P:D-xylose metabolic process"/>
    <property type="evidence" value="ECO:0007669"/>
    <property type="project" value="UniProtKB-KW"/>
</dbReference>
<evidence type="ECO:0000256" key="1">
    <source>
        <dbReference type="ARBA" id="ARBA00009156"/>
    </source>
</evidence>
<dbReference type="GO" id="GO:0004856">
    <property type="term" value="F:D-xylulokinase activity"/>
    <property type="evidence" value="ECO:0007669"/>
    <property type="project" value="UniProtKB-EC"/>
</dbReference>
<dbReference type="Pfam" id="PF00370">
    <property type="entry name" value="FGGY_N"/>
    <property type="match status" value="1"/>
</dbReference>
<dbReference type="EC" id="2.7.1.17" evidence="8"/>
<evidence type="ECO:0000256" key="3">
    <source>
        <dbReference type="ARBA" id="ARBA00022679"/>
    </source>
</evidence>
<dbReference type="CDD" id="cd07808">
    <property type="entry name" value="ASKHA_NBD_FGGY_EcXK-like"/>
    <property type="match status" value="1"/>
</dbReference>
<proteinExistence type="inferred from homology"/>
<name>A0A927MYG4_9ACTN</name>
<comment type="similarity">
    <text evidence="1 5">Belongs to the FGGY kinase family.</text>
</comment>
<evidence type="ECO:0000259" key="7">
    <source>
        <dbReference type="Pfam" id="PF02782"/>
    </source>
</evidence>
<gene>
    <name evidence="8" type="ORF">HEB94_005375</name>
</gene>
<dbReference type="InterPro" id="IPR000577">
    <property type="entry name" value="Carb_kinase_FGGY"/>
</dbReference>
<dbReference type="EMBL" id="JADBEM010000001">
    <property type="protein sequence ID" value="MBE1608527.1"/>
    <property type="molecule type" value="Genomic_DNA"/>
</dbReference>